<name>A0A933GMC3_UNCTE</name>
<evidence type="ECO:0000313" key="2">
    <source>
        <dbReference type="Proteomes" id="UP000772181"/>
    </source>
</evidence>
<dbReference type="AlphaFoldDB" id="A0A933GMC3"/>
<comment type="caution">
    <text evidence="1">The sequence shown here is derived from an EMBL/GenBank/DDBJ whole genome shotgun (WGS) entry which is preliminary data.</text>
</comment>
<evidence type="ECO:0000313" key="1">
    <source>
        <dbReference type="EMBL" id="MBI4595399.1"/>
    </source>
</evidence>
<dbReference type="Proteomes" id="UP000772181">
    <property type="component" value="Unassembled WGS sequence"/>
</dbReference>
<organism evidence="1 2">
    <name type="scientific">Tectimicrobiota bacterium</name>
    <dbReference type="NCBI Taxonomy" id="2528274"/>
    <lineage>
        <taxon>Bacteria</taxon>
        <taxon>Pseudomonadati</taxon>
        <taxon>Nitrospinota/Tectimicrobiota group</taxon>
        <taxon>Candidatus Tectimicrobiota</taxon>
    </lineage>
</organism>
<accession>A0A933GMC3</accession>
<protein>
    <submittedName>
        <fullName evidence="1">Uncharacterized protein</fullName>
    </submittedName>
</protein>
<sequence>MEALPLKLHGFLEARGGLRLQDDPHESKTATLEETRLQLHLFKILDWAKFRIKSDFLYDGVEEEAKVDLREANAAFTPFNFMDLKVGRQILTWGTGDYIFINDLFPKDFNSFFLGRDDEYLKAPSDALKTSFYTKVVNLDFVYTPGFDPDRFINGERLSYFNPQLGRLAGEDAIIEPQKRKEWFEDSEIALRLYRDIKGYGLALYGYHGFWKSPLGFDPQAGQATFPHLSVYGASIRGKIWKGIGNVEMGYYDSRDDRGGKDPFVPNSQFRFLTGYEQELAKDFTAGVQYYLEQTIDYGAYKNTLPQGFQAVDEYRHVITLRLTKLLMYQNLKLSLFTFYSPSDQDAYVRPNIYYKITDRWSTEVGANIFMGRKDHTFFGQFSNNTNIYSAVRVSF</sequence>
<proteinExistence type="predicted"/>
<gene>
    <name evidence="1" type="ORF">HY730_03365</name>
</gene>
<dbReference type="EMBL" id="JACQWF010000148">
    <property type="protein sequence ID" value="MBI4595399.1"/>
    <property type="molecule type" value="Genomic_DNA"/>
</dbReference>
<reference evidence="1" key="1">
    <citation type="submission" date="2020-07" db="EMBL/GenBank/DDBJ databases">
        <title>Huge and variable diversity of episymbiotic CPR bacteria and DPANN archaea in groundwater ecosystems.</title>
        <authorList>
            <person name="He C.Y."/>
            <person name="Keren R."/>
            <person name="Whittaker M."/>
            <person name="Farag I.F."/>
            <person name="Doudna J."/>
            <person name="Cate J.H.D."/>
            <person name="Banfield J.F."/>
        </authorList>
    </citation>
    <scope>NUCLEOTIDE SEQUENCE</scope>
    <source>
        <strain evidence="1">NC_groundwater_1482_Ag_S-0.65um_47_24</strain>
    </source>
</reference>